<dbReference type="EMBL" id="JAUYZK010000002">
    <property type="protein sequence ID" value="MDP2538572.1"/>
    <property type="molecule type" value="Genomic_DNA"/>
</dbReference>
<dbReference type="PANTHER" id="PTHR32319">
    <property type="entry name" value="BACTERIAL HEMOLYSIN-LIKE PROTEIN"/>
    <property type="match status" value="1"/>
</dbReference>
<feature type="domain" description="RNA-binding S4" evidence="4">
    <location>
        <begin position="1"/>
        <end position="67"/>
    </location>
</feature>
<dbReference type="PROSITE" id="PS50889">
    <property type="entry name" value="S4"/>
    <property type="match status" value="1"/>
</dbReference>
<evidence type="ECO:0000256" key="2">
    <source>
        <dbReference type="ARBA" id="ARBA00029460"/>
    </source>
</evidence>
<dbReference type="EMBL" id="JAUPEV010000002">
    <property type="protein sequence ID" value="MDO7252704.1"/>
    <property type="molecule type" value="Genomic_DNA"/>
</dbReference>
<dbReference type="SUPFAM" id="SSF53335">
    <property type="entry name" value="S-adenosyl-L-methionine-dependent methyltransferases"/>
    <property type="match status" value="1"/>
</dbReference>
<dbReference type="InterPro" id="IPR036986">
    <property type="entry name" value="S4_RNA-bd_sf"/>
</dbReference>
<dbReference type="InterPro" id="IPR004538">
    <property type="entry name" value="Hemolysin_A/TlyA"/>
</dbReference>
<comment type="caution">
    <text evidence="6">The sequence shown here is derived from an EMBL/GenBank/DDBJ whole genome shotgun (WGS) entry which is preliminary data.</text>
</comment>
<dbReference type="Pfam" id="PF01479">
    <property type="entry name" value="S4"/>
    <property type="match status" value="1"/>
</dbReference>
<dbReference type="SMART" id="SM00363">
    <property type="entry name" value="S4"/>
    <property type="match status" value="1"/>
</dbReference>
<dbReference type="SUPFAM" id="SSF55174">
    <property type="entry name" value="Alpha-L RNA-binding motif"/>
    <property type="match status" value="1"/>
</dbReference>
<dbReference type="InterPro" id="IPR002942">
    <property type="entry name" value="S4_RNA-bd"/>
</dbReference>
<dbReference type="InterPro" id="IPR002877">
    <property type="entry name" value="RNA_MeTrfase_FtsJ_dom"/>
</dbReference>
<dbReference type="Gene3D" id="3.40.50.150">
    <property type="entry name" value="Vaccinia Virus protein VP39"/>
    <property type="match status" value="1"/>
</dbReference>
<dbReference type="InterPro" id="IPR047048">
    <property type="entry name" value="TlyA"/>
</dbReference>
<evidence type="ECO:0000259" key="4">
    <source>
        <dbReference type="SMART" id="SM00363"/>
    </source>
</evidence>
<evidence type="ECO:0000313" key="8">
    <source>
        <dbReference type="Proteomes" id="UP001240777"/>
    </source>
</evidence>
<evidence type="ECO:0000256" key="1">
    <source>
        <dbReference type="ARBA" id="ARBA00022884"/>
    </source>
</evidence>
<dbReference type="GO" id="GO:0008168">
    <property type="term" value="F:methyltransferase activity"/>
    <property type="evidence" value="ECO:0007669"/>
    <property type="project" value="UniProtKB-KW"/>
</dbReference>
<keyword evidence="6" id="KW-0808">Transferase</keyword>
<proteinExistence type="inferred from homology"/>
<dbReference type="NCBIfam" id="TIGR00478">
    <property type="entry name" value="tly"/>
    <property type="match status" value="1"/>
</dbReference>
<evidence type="ECO:0000313" key="7">
    <source>
        <dbReference type="Proteomes" id="UP001177258"/>
    </source>
</evidence>
<dbReference type="GO" id="GO:0032259">
    <property type="term" value="P:methylation"/>
    <property type="evidence" value="ECO:0007669"/>
    <property type="project" value="UniProtKB-KW"/>
</dbReference>
<dbReference type="CDD" id="cd00165">
    <property type="entry name" value="S4"/>
    <property type="match status" value="1"/>
</dbReference>
<dbReference type="AlphaFoldDB" id="A0AA90PR15"/>
<dbReference type="CDD" id="cd02440">
    <property type="entry name" value="AdoMet_MTases"/>
    <property type="match status" value="1"/>
</dbReference>
<comment type="similarity">
    <text evidence="2">Belongs to the TlyA family.</text>
</comment>
<dbReference type="GO" id="GO:0003723">
    <property type="term" value="F:RNA binding"/>
    <property type="evidence" value="ECO:0007669"/>
    <property type="project" value="UniProtKB-KW"/>
</dbReference>
<keyword evidence="6" id="KW-0489">Methyltransferase</keyword>
<dbReference type="InterPro" id="IPR029063">
    <property type="entry name" value="SAM-dependent_MTases_sf"/>
</dbReference>
<organism evidence="6 7">
    <name type="scientific">Helicobacter cappadocius</name>
    <dbReference type="NCBI Taxonomy" id="3063998"/>
    <lineage>
        <taxon>Bacteria</taxon>
        <taxon>Pseudomonadati</taxon>
        <taxon>Campylobacterota</taxon>
        <taxon>Epsilonproteobacteria</taxon>
        <taxon>Campylobacterales</taxon>
        <taxon>Helicobacteraceae</taxon>
        <taxon>Helicobacter</taxon>
    </lineage>
</organism>
<reference evidence="5 7" key="3">
    <citation type="journal article" date="2024" name="Syst. Appl. Microbiol.">
        <title>Helicobacter cappadocius sp. nov., from lizards: The first psychrotrophic Helicobacter species.</title>
        <authorList>
            <person name="Aydin F."/>
            <person name="Tarhane S."/>
            <person name="Karakaya E."/>
            <person name="Abay S."/>
            <person name="Kayman T."/>
            <person name="Guran O."/>
            <person name="Bozkurt E."/>
            <person name="Uzum N."/>
            <person name="Avci A."/>
            <person name="Olgun K."/>
            <person name="Jablonski D."/>
            <person name="Guran C."/>
            <person name="Burcin Saticioglu I."/>
        </authorList>
    </citation>
    <scope>NUCLEOTIDE SEQUENCE [LARGE SCALE GENOMIC DNA]</scope>
    <source>
        <strain evidence="5">Faydin-H75</strain>
        <strain evidence="7">faydin-H76</strain>
    </source>
</reference>
<keyword evidence="8" id="KW-1185">Reference proteome</keyword>
<reference evidence="6 8" key="1">
    <citation type="submission" date="2023-07" db="EMBL/GenBank/DDBJ databases">
        <title>Unpublished Manusciprt.</title>
        <authorList>
            <person name="Aydin F."/>
            <person name="Tarhane S."/>
            <person name="Saticioglu I.B."/>
            <person name="Karakaya E."/>
            <person name="Abay S."/>
            <person name="Guran O."/>
            <person name="Bozkurt E."/>
            <person name="Uzum N."/>
            <person name="Olgun K."/>
            <person name="Jablonski D."/>
        </authorList>
    </citation>
    <scope>NUCLEOTIDE SEQUENCE</scope>
    <source>
        <strain evidence="8">faydin-H75</strain>
        <strain evidence="6">Faydin-H76</strain>
    </source>
</reference>
<keyword evidence="1 3" id="KW-0694">RNA-binding</keyword>
<gene>
    <name evidence="5" type="ORF">Q5I04_02060</name>
    <name evidence="6" type="ORF">Q5I06_02065</name>
</gene>
<dbReference type="RefSeq" id="WP_305516546.1">
    <property type="nucleotide sequence ID" value="NZ_JAUPEV010000002.1"/>
</dbReference>
<dbReference type="Gene3D" id="3.10.290.10">
    <property type="entry name" value="RNA-binding S4 domain"/>
    <property type="match status" value="1"/>
</dbReference>
<evidence type="ECO:0000313" key="5">
    <source>
        <dbReference type="EMBL" id="MDO7252704.1"/>
    </source>
</evidence>
<dbReference type="Proteomes" id="UP001177258">
    <property type="component" value="Unassembled WGS sequence"/>
</dbReference>
<sequence>MRLDIYLAKNNYCKSREKAKELICNGKVKINGSVINKPSFEIIEFIENIVEIDMDEYLVSRAGRKLSGYFFANHIDCDGKKVLDVGSSTGGFAQVLLNFGAIEVVCVDVGCNQLDNALRNNSKIRLFEECDIRDFSLEEKFDLLVCDVSFISLSKILDYLCVFSDELILLFKPQFEVGVGVKRNKKGVIMDKDAIRKRIDQFSTELYAKSLKILNIEKSLLKGKEGNEEFFIHVKKS</sequence>
<evidence type="ECO:0000313" key="6">
    <source>
        <dbReference type="EMBL" id="MDP2538572.1"/>
    </source>
</evidence>
<name>A0AA90PR15_9HELI</name>
<evidence type="ECO:0000256" key="3">
    <source>
        <dbReference type="PROSITE-ProRule" id="PRU00182"/>
    </source>
</evidence>
<dbReference type="Pfam" id="PF01728">
    <property type="entry name" value="FtsJ"/>
    <property type="match status" value="1"/>
</dbReference>
<dbReference type="PANTHER" id="PTHR32319:SF0">
    <property type="entry name" value="BACTERIAL HEMOLYSIN-LIKE PROTEIN"/>
    <property type="match status" value="1"/>
</dbReference>
<protein>
    <submittedName>
        <fullName evidence="6">TlyA family RNA methyltransferase</fullName>
    </submittedName>
</protein>
<dbReference type="Proteomes" id="UP001240777">
    <property type="component" value="Unassembled WGS sequence"/>
</dbReference>
<accession>A0AA90PR15</accession>
<reference evidence="5" key="2">
    <citation type="submission" date="2023-07" db="EMBL/GenBank/DDBJ databases">
        <authorList>
            <person name="Aydin F."/>
            <person name="Tarhane S."/>
            <person name="Saticioglu I.B."/>
            <person name="Karakaya E."/>
            <person name="Abay S."/>
            <person name="Guran O."/>
            <person name="Bozkurt E."/>
            <person name="Uzum N."/>
            <person name="Olgun K."/>
            <person name="Jablonski D."/>
        </authorList>
    </citation>
    <scope>NUCLEOTIDE SEQUENCE</scope>
    <source>
        <strain evidence="5">Faydin-H75</strain>
    </source>
</reference>